<dbReference type="EMBL" id="CADCUG010000152">
    <property type="protein sequence ID" value="CAA9357277.1"/>
    <property type="molecule type" value="Genomic_DNA"/>
</dbReference>
<evidence type="ECO:0000256" key="3">
    <source>
        <dbReference type="ARBA" id="ARBA00012891"/>
    </source>
</evidence>
<evidence type="ECO:0000256" key="6">
    <source>
        <dbReference type="ARBA" id="ARBA00023235"/>
    </source>
</evidence>
<dbReference type="Gene3D" id="3.90.15.10">
    <property type="entry name" value="Topoisomerase I, Chain A, domain 3"/>
    <property type="match status" value="1"/>
</dbReference>
<evidence type="ECO:0000256" key="7">
    <source>
        <dbReference type="SAM" id="MobiDB-lite"/>
    </source>
</evidence>
<gene>
    <name evidence="10" type="ORF">AVDCRST_MAG29-2673</name>
</gene>
<evidence type="ECO:0000256" key="4">
    <source>
        <dbReference type="ARBA" id="ARBA00023029"/>
    </source>
</evidence>
<organism evidence="10">
    <name type="scientific">uncultured Nocardioidaceae bacterium</name>
    <dbReference type="NCBI Taxonomy" id="253824"/>
    <lineage>
        <taxon>Bacteria</taxon>
        <taxon>Bacillati</taxon>
        <taxon>Actinomycetota</taxon>
        <taxon>Actinomycetes</taxon>
        <taxon>Propionibacteriales</taxon>
        <taxon>Nocardioidaceae</taxon>
        <taxon>environmental samples</taxon>
    </lineage>
</organism>
<dbReference type="PRINTS" id="PR00416">
    <property type="entry name" value="EUTPISMRASEI"/>
</dbReference>
<evidence type="ECO:0000256" key="2">
    <source>
        <dbReference type="ARBA" id="ARBA00006645"/>
    </source>
</evidence>
<dbReference type="InterPro" id="IPR035447">
    <property type="entry name" value="DNA_topo_I_N_sf"/>
</dbReference>
<evidence type="ECO:0000313" key="10">
    <source>
        <dbReference type="EMBL" id="CAA9357277.1"/>
    </source>
</evidence>
<dbReference type="InterPro" id="IPR011010">
    <property type="entry name" value="DNA_brk_join_enz"/>
</dbReference>
<feature type="domain" description="DNA topoisomerase I catalytic core eukaryotic-type" evidence="8">
    <location>
        <begin position="83"/>
        <end position="287"/>
    </location>
</feature>
<dbReference type="SUPFAM" id="SSF56349">
    <property type="entry name" value="DNA breaking-rejoining enzymes"/>
    <property type="match status" value="1"/>
</dbReference>
<name>A0A6J4MH19_9ACTN</name>
<comment type="similarity">
    <text evidence="2">Belongs to the type IB topoisomerase family.</text>
</comment>
<dbReference type="Pfam" id="PF01028">
    <property type="entry name" value="Topoisom_I"/>
    <property type="match status" value="1"/>
</dbReference>
<sequence>MPRLRTVSPNDVGWTRQRAGRGFAYLDIDGRRLDGEHRERCKQLVIPPAWRDVWICPHPTGHIQAVGTDDAGRRQYLYHPLWRRLRDQAKHDRVLEVADELPSARKVVAEHIVLPGMPRERVLATAFRLLDLGFFRVGGESYTEQNGSFGLATLRKEHVRISRGVVVFEFTAKSSKEQHVEITDPDVRSVLTTLRRRRDGGEELLAYRAGRTWVDVSSDDVNGYVKTLIGCDVSAKDFRTWHGTVMAAIALAERSDSADNKTARKRAVAAAMREVADGLGNTPTVARASYVDPRVIDLFEDGVTIEPTLRELGERPDPTDVDARQRLEAAVLQLLRTPPEALGRSRRTRRPRADGAVLTPR</sequence>
<dbReference type="InterPro" id="IPR014711">
    <property type="entry name" value="TopoI_cat_a-hlx-sub_euk"/>
</dbReference>
<dbReference type="GO" id="GO:0006265">
    <property type="term" value="P:DNA topological change"/>
    <property type="evidence" value="ECO:0007669"/>
    <property type="project" value="InterPro"/>
</dbReference>
<dbReference type="InterPro" id="IPR049331">
    <property type="entry name" value="Top1B_N_bact"/>
</dbReference>
<comment type="catalytic activity">
    <reaction evidence="1">
        <text>ATP-independent breakage of single-stranded DNA, followed by passage and rejoining.</text>
        <dbReference type="EC" id="5.6.2.1"/>
    </reaction>
</comment>
<dbReference type="InterPro" id="IPR013500">
    <property type="entry name" value="TopoI_cat_euk"/>
</dbReference>
<protein>
    <recommendedName>
        <fullName evidence="3">DNA topoisomerase</fullName>
        <ecNumber evidence="3">5.6.2.1</ecNumber>
    </recommendedName>
</protein>
<dbReference type="Gene3D" id="3.30.66.10">
    <property type="entry name" value="DNA topoisomerase I domain"/>
    <property type="match status" value="1"/>
</dbReference>
<evidence type="ECO:0000256" key="5">
    <source>
        <dbReference type="ARBA" id="ARBA00023125"/>
    </source>
</evidence>
<keyword evidence="5" id="KW-0238">DNA-binding</keyword>
<evidence type="ECO:0000259" key="9">
    <source>
        <dbReference type="Pfam" id="PF21338"/>
    </source>
</evidence>
<reference evidence="10" key="1">
    <citation type="submission" date="2020-02" db="EMBL/GenBank/DDBJ databases">
        <authorList>
            <person name="Meier V. D."/>
        </authorList>
    </citation>
    <scope>NUCLEOTIDE SEQUENCE</scope>
    <source>
        <strain evidence="10">AVDCRST_MAG29</strain>
    </source>
</reference>
<dbReference type="InterPro" id="IPR001631">
    <property type="entry name" value="TopoI"/>
</dbReference>
<dbReference type="PROSITE" id="PS52038">
    <property type="entry name" value="TOPO_IB_2"/>
    <property type="match status" value="1"/>
</dbReference>
<evidence type="ECO:0000259" key="8">
    <source>
        <dbReference type="Pfam" id="PF01028"/>
    </source>
</evidence>
<keyword evidence="6 10" id="KW-0413">Isomerase</keyword>
<dbReference type="SUPFAM" id="SSF55869">
    <property type="entry name" value="DNA topoisomerase I domain"/>
    <property type="match status" value="1"/>
</dbReference>
<feature type="region of interest" description="Disordered" evidence="7">
    <location>
        <begin position="338"/>
        <end position="361"/>
    </location>
</feature>
<dbReference type="AlphaFoldDB" id="A0A6J4MH19"/>
<dbReference type="GO" id="GO:0003677">
    <property type="term" value="F:DNA binding"/>
    <property type="evidence" value="ECO:0007669"/>
    <property type="project" value="UniProtKB-KW"/>
</dbReference>
<feature type="domain" description="DNA topoisomerase IB N-terminal" evidence="9">
    <location>
        <begin position="22"/>
        <end position="69"/>
    </location>
</feature>
<dbReference type="Pfam" id="PF21338">
    <property type="entry name" value="Top1B_N_bact"/>
    <property type="match status" value="1"/>
</dbReference>
<proteinExistence type="inferred from homology"/>
<accession>A0A6J4MH19</accession>
<evidence type="ECO:0000256" key="1">
    <source>
        <dbReference type="ARBA" id="ARBA00000213"/>
    </source>
</evidence>
<keyword evidence="4" id="KW-0799">Topoisomerase</keyword>
<dbReference type="GO" id="GO:0003917">
    <property type="term" value="F:DNA topoisomerase type I (single strand cut, ATP-independent) activity"/>
    <property type="evidence" value="ECO:0007669"/>
    <property type="project" value="UniProtKB-EC"/>
</dbReference>
<dbReference type="Gene3D" id="1.10.132.120">
    <property type="match status" value="1"/>
</dbReference>
<dbReference type="EC" id="5.6.2.1" evidence="3"/>